<evidence type="ECO:0000256" key="4">
    <source>
        <dbReference type="ARBA" id="ARBA00004479"/>
    </source>
</evidence>
<dbReference type="InterPro" id="IPR000719">
    <property type="entry name" value="Prot_kinase_dom"/>
</dbReference>
<dbReference type="FunFam" id="3.80.10.10:FF:000221">
    <property type="entry name" value="Leucine-rich repeat receptor-like protein kinase PXL1"/>
    <property type="match status" value="1"/>
</dbReference>
<keyword evidence="7" id="KW-1003">Cell membrane</keyword>
<name>A0A8J6BKZ3_ZIZPA</name>
<feature type="compositionally biased region" description="Low complexity" evidence="29">
    <location>
        <begin position="541"/>
        <end position="556"/>
    </location>
</feature>
<evidence type="ECO:0000256" key="23">
    <source>
        <dbReference type="ARBA" id="ARBA00047899"/>
    </source>
</evidence>
<keyword evidence="22" id="KW-0325">Glycoprotein</keyword>
<evidence type="ECO:0000256" key="28">
    <source>
        <dbReference type="PROSITE-ProRule" id="PRU10141"/>
    </source>
</evidence>
<dbReference type="GO" id="GO:0005886">
    <property type="term" value="C:plasma membrane"/>
    <property type="evidence" value="ECO:0007669"/>
    <property type="project" value="UniProtKB-SubCell"/>
</dbReference>
<gene>
    <name evidence="32" type="ORF">GUJ93_ZPchr0011g27136</name>
</gene>
<reference evidence="32" key="2">
    <citation type="submission" date="2021-02" db="EMBL/GenBank/DDBJ databases">
        <authorList>
            <person name="Kimball J.A."/>
            <person name="Haas M.W."/>
            <person name="Macchietto M."/>
            <person name="Kono T."/>
            <person name="Duquette J."/>
            <person name="Shao M."/>
        </authorList>
    </citation>
    <scope>NUCLEOTIDE SEQUENCE</scope>
    <source>
        <tissue evidence="32">Fresh leaf tissue</tissue>
    </source>
</reference>
<evidence type="ECO:0000256" key="5">
    <source>
        <dbReference type="ARBA" id="ARBA00008684"/>
    </source>
</evidence>
<dbReference type="InterPro" id="IPR013210">
    <property type="entry name" value="LRR_N_plant-typ"/>
</dbReference>
<dbReference type="InterPro" id="IPR001611">
    <property type="entry name" value="Leu-rich_rpt"/>
</dbReference>
<feature type="binding site" evidence="28">
    <location>
        <position position="1261"/>
    </location>
    <ligand>
        <name>ATP</name>
        <dbReference type="ChEBI" id="CHEBI:30616"/>
    </ligand>
</feature>
<dbReference type="Pfam" id="PF00560">
    <property type="entry name" value="LRR_1"/>
    <property type="match status" value="10"/>
</dbReference>
<evidence type="ECO:0000313" key="33">
    <source>
        <dbReference type="Proteomes" id="UP000729402"/>
    </source>
</evidence>
<evidence type="ECO:0000256" key="29">
    <source>
        <dbReference type="SAM" id="MobiDB-lite"/>
    </source>
</evidence>
<evidence type="ECO:0000256" key="16">
    <source>
        <dbReference type="ARBA" id="ARBA00022777"/>
    </source>
</evidence>
<comment type="similarity">
    <text evidence="5">Belongs to the protein kinase superfamily. Ser/Thr protein kinase family.</text>
</comment>
<dbReference type="InterPro" id="IPR003591">
    <property type="entry name" value="Leu-rich_rpt_typical-subtyp"/>
</dbReference>
<dbReference type="InterPro" id="IPR017441">
    <property type="entry name" value="Protein_kinase_ATP_BS"/>
</dbReference>
<feature type="region of interest" description="Disordered" evidence="29">
    <location>
        <begin position="313"/>
        <end position="359"/>
    </location>
</feature>
<dbReference type="InterPro" id="IPR008271">
    <property type="entry name" value="Ser/Thr_kinase_AS"/>
</dbReference>
<dbReference type="FunFam" id="3.80.10.10:FF:000288">
    <property type="entry name" value="LRR receptor-like serine/threonine-protein kinase EFR"/>
    <property type="match status" value="1"/>
</dbReference>
<evidence type="ECO:0000256" key="9">
    <source>
        <dbReference type="ARBA" id="ARBA00022553"/>
    </source>
</evidence>
<keyword evidence="8" id="KW-0723">Serine/threonine-protein kinase</keyword>
<accession>A0A8J6BKZ3</accession>
<evidence type="ECO:0000256" key="18">
    <source>
        <dbReference type="ARBA" id="ARBA00022840"/>
    </source>
</evidence>
<keyword evidence="10" id="KW-0433">Leucine-rich repeat</keyword>
<keyword evidence="21" id="KW-0675">Receptor</keyword>
<protein>
    <recommendedName>
        <fullName evidence="27">Receptor kinase-like protein Xa21</fullName>
        <ecNumber evidence="6">2.7.11.1</ecNumber>
    </recommendedName>
</protein>
<keyword evidence="9" id="KW-0597">Phosphoprotein</keyword>
<keyword evidence="13" id="KW-0732">Signal</keyword>
<evidence type="ECO:0000256" key="20">
    <source>
        <dbReference type="ARBA" id="ARBA00023136"/>
    </source>
</evidence>
<comment type="function">
    <text evidence="25">Receptor kinase that detects X.oryzae pv. oryzae protein Ax21 to promote innate immunity. Following X.oryzae pv. oryzae protein Ax21 detection, undergoes cleavage, releasing the processed protein kinase Xa21 chain.</text>
</comment>
<dbReference type="SMART" id="SM00220">
    <property type="entry name" value="S_TKc"/>
    <property type="match status" value="1"/>
</dbReference>
<dbReference type="FunFam" id="1.10.510.10:FF:000358">
    <property type="entry name" value="Putative leucine-rich repeat receptor-like serine/threonine-protein kinase"/>
    <property type="match status" value="1"/>
</dbReference>
<keyword evidence="11" id="KW-0808">Transferase</keyword>
<dbReference type="SMART" id="SM00369">
    <property type="entry name" value="LRR_TYP"/>
    <property type="match status" value="5"/>
</dbReference>
<evidence type="ECO:0000256" key="26">
    <source>
        <dbReference type="ARBA" id="ARBA00056628"/>
    </source>
</evidence>
<dbReference type="PROSITE" id="PS50011">
    <property type="entry name" value="PROTEIN_KINASE_DOM"/>
    <property type="match status" value="1"/>
</dbReference>
<evidence type="ECO:0000259" key="31">
    <source>
        <dbReference type="PROSITE" id="PS50011"/>
    </source>
</evidence>
<evidence type="ECO:0000256" key="30">
    <source>
        <dbReference type="SAM" id="Phobius"/>
    </source>
</evidence>
<dbReference type="PROSITE" id="PS00107">
    <property type="entry name" value="PROTEIN_KINASE_ATP"/>
    <property type="match status" value="1"/>
</dbReference>
<evidence type="ECO:0000256" key="15">
    <source>
        <dbReference type="ARBA" id="ARBA00022741"/>
    </source>
</evidence>
<dbReference type="Pfam" id="PF08263">
    <property type="entry name" value="LRRNT_2"/>
    <property type="match status" value="1"/>
</dbReference>
<evidence type="ECO:0000256" key="14">
    <source>
        <dbReference type="ARBA" id="ARBA00022737"/>
    </source>
</evidence>
<feature type="region of interest" description="Disordered" evidence="29">
    <location>
        <begin position="514"/>
        <end position="556"/>
    </location>
</feature>
<feature type="transmembrane region" description="Helical" evidence="30">
    <location>
        <begin position="1173"/>
        <end position="1194"/>
    </location>
</feature>
<evidence type="ECO:0000256" key="27">
    <source>
        <dbReference type="ARBA" id="ARBA00072040"/>
    </source>
</evidence>
<evidence type="ECO:0000256" key="17">
    <source>
        <dbReference type="ARBA" id="ARBA00022824"/>
    </source>
</evidence>
<dbReference type="GO" id="GO:0004674">
    <property type="term" value="F:protein serine/threonine kinase activity"/>
    <property type="evidence" value="ECO:0007669"/>
    <property type="project" value="UniProtKB-KW"/>
</dbReference>
<dbReference type="GO" id="GO:0005524">
    <property type="term" value="F:ATP binding"/>
    <property type="evidence" value="ECO:0007669"/>
    <property type="project" value="UniProtKB-UniRule"/>
</dbReference>
<keyword evidence="15 28" id="KW-0547">Nucleotide-binding</keyword>
<dbReference type="EC" id="2.7.11.1" evidence="6"/>
<comment type="cofactor">
    <cofactor evidence="1">
        <name>Mn(2+)</name>
        <dbReference type="ChEBI" id="CHEBI:29035"/>
    </cofactor>
</comment>
<sequence length="1539" mass="169221">MEKRKEIRELRDRMDKTLALPDLADEDLLRSLVKKQILASSLSGSIEGDIDLIAEARSKEISNFLGMLNTSVNERSSKIHEVPHKEWKVKQDTDQLRVMYREGPEGTPFHTLLAEGFADGPIDVCTCVSWESSLYKKWFPQYNLPTFKVAQSGCLKKVRIGEEISFVRVKVPWPVSEREALLHYFELEYLKEDLVIVIMKTISDMDNINIQTHGFSRDGIPEAGDTVRIDVVGGFVLQRITKDISFFRAIANMDIKLDFVPPWLINFISRQLIGSGHKLYQKAVSTVASCDEDYKKALRGPLYVRIREYQGSTDTAKVRTPTDENATEALPDNPTLQNPLADTSVTSSSEIVEEESEQKVSLKLDHLAAGPSNQPADQEKHAENKAYISPEVEQALSILDTAISIIRGNRDGNVRAVQKFLSYDATLDDSTMDSRNQHTNILNADNLPNGHPATLPPRVSRDAWQDSSFPKENVSNMEDDALEHDSYQNMAASTITKTKLMTLRNTTRVHGEESLNTNGFHQNGFHKDKESKRAKKMTTNSSYALVSPGSSSSSSSHASADELALLSFKSMLSSPSEGWLASWNASNHLCSWAGVSCSRRHPDRVVSLLLNSCNLSGRISPFLGNLSFLRELDLGGNLLVGEIPQELGRLSRLVSLNLSENSIQGSIPVAIAGGCTNLTSLDLNSNELQGSIPFQIGTTMKNLAYLSLWKNNLSGEIPLSLAELPLLQRLYLTSNMLSGEIPPALGNLTSVQQLYVSKNRLWGQIPSMLHGYAIRYNMLSGTVPPNAFSALPHIHAILMNDNSFHGFFPVSLTNASNVSLIQLDGNFFSGRVPREIGRLKKLKYLLLYTNLFEAEAPKDWEFMTELTNCSQLQELALSDNKFGGVLPDSISNLSTSLNRLLLGYNKISGGIPKDISNLINLRVLDFSHNSFTGALPASLGRLTNLAIINVAQNSLIGSIPLTIGNLSQLNDLLFDMNAFSGTIPSTLGNLTNLRSLSLSNNNFTGPIPSILFSIQTLSVMFNLSHNNLEGAIPQEIGNLKNLVDFHAESNKLSGEIPSTLGECQLLQNLYLQNNFLHGSIPSSLSQLKGLQTLDLSSNNLSGQIPKFLGDITMLYSLNLSFNNFVGEVPTVGIFADASRVSIEGNDKLCGGIPNLHLPPCSLQLPKKKHKFPVAPVLISLIATLIILALLYKLVYRYKKGKAKIPPTVSMQGHPLISYSQLVKATDNFSANNLLGSGSFGSVYKGELEDHDRESVNFVVVKVLKLQTPGALKSFTAECEALRNLRHRNLVKIITACSSIDNSGNDFKAIVFDFMPNGSLEGWLHPDTNNQRHLNLLERVSILLDVANALDYLHCHGHIPVVHCDLKPSNVLLDAEMVAHVGDFGLAKILVEGNSLLQQSTSSMGFRGTIGYAPPEYGAGNMVSTHGDIYSYGILVLETVTGKRPTDSKFIQGLNLHEYVELSLHDGIIVDAVDPQLSLDLENELDTPDDSSYKGRVIGCLVSLLRLGLSCSQEMPSNRMSTGDIIKEMSAIKQPLLGFT</sequence>
<evidence type="ECO:0000256" key="1">
    <source>
        <dbReference type="ARBA" id="ARBA00001936"/>
    </source>
</evidence>
<keyword evidence="20 30" id="KW-0472">Membrane</keyword>
<evidence type="ECO:0000256" key="12">
    <source>
        <dbReference type="ARBA" id="ARBA00022692"/>
    </source>
</evidence>
<proteinExistence type="inferred from homology"/>
<keyword evidence="12 30" id="KW-0812">Transmembrane</keyword>
<comment type="catalytic activity">
    <reaction evidence="24">
        <text>L-seryl-[protein] + ATP = O-phospho-L-seryl-[protein] + ADP + H(+)</text>
        <dbReference type="Rhea" id="RHEA:17989"/>
        <dbReference type="Rhea" id="RHEA-COMP:9863"/>
        <dbReference type="Rhea" id="RHEA-COMP:11604"/>
        <dbReference type="ChEBI" id="CHEBI:15378"/>
        <dbReference type="ChEBI" id="CHEBI:29999"/>
        <dbReference type="ChEBI" id="CHEBI:30616"/>
        <dbReference type="ChEBI" id="CHEBI:83421"/>
        <dbReference type="ChEBI" id="CHEBI:456216"/>
        <dbReference type="EC" id="2.7.11.1"/>
    </reaction>
</comment>
<evidence type="ECO:0000256" key="19">
    <source>
        <dbReference type="ARBA" id="ARBA00022989"/>
    </source>
</evidence>
<dbReference type="EMBL" id="JAAALK010000081">
    <property type="protein sequence ID" value="KAG8090012.1"/>
    <property type="molecule type" value="Genomic_DNA"/>
</dbReference>
<evidence type="ECO:0000256" key="7">
    <source>
        <dbReference type="ARBA" id="ARBA00022475"/>
    </source>
</evidence>
<dbReference type="PANTHER" id="PTHR27008:SF476">
    <property type="entry name" value="OS11G0569800 PROTEIN"/>
    <property type="match status" value="1"/>
</dbReference>
<dbReference type="PANTHER" id="PTHR27008">
    <property type="entry name" value="OS04G0122200 PROTEIN"/>
    <property type="match status" value="1"/>
</dbReference>
<evidence type="ECO:0000256" key="25">
    <source>
        <dbReference type="ARBA" id="ARBA00054320"/>
    </source>
</evidence>
<keyword evidence="19 30" id="KW-1133">Transmembrane helix</keyword>
<comment type="catalytic activity">
    <reaction evidence="23">
        <text>L-threonyl-[protein] + ATP = O-phospho-L-threonyl-[protein] + ADP + H(+)</text>
        <dbReference type="Rhea" id="RHEA:46608"/>
        <dbReference type="Rhea" id="RHEA-COMP:11060"/>
        <dbReference type="Rhea" id="RHEA-COMP:11605"/>
        <dbReference type="ChEBI" id="CHEBI:15378"/>
        <dbReference type="ChEBI" id="CHEBI:30013"/>
        <dbReference type="ChEBI" id="CHEBI:30616"/>
        <dbReference type="ChEBI" id="CHEBI:61977"/>
        <dbReference type="ChEBI" id="CHEBI:456216"/>
        <dbReference type="EC" id="2.7.11.1"/>
    </reaction>
</comment>
<keyword evidence="18 28" id="KW-0067">ATP-binding</keyword>
<dbReference type="PROSITE" id="PS00108">
    <property type="entry name" value="PROTEIN_KINASE_ST"/>
    <property type="match status" value="1"/>
</dbReference>
<dbReference type="FunFam" id="3.80.10.10:FF:000129">
    <property type="entry name" value="Leucine-rich repeat receptor-like kinase"/>
    <property type="match status" value="1"/>
</dbReference>
<comment type="subcellular location">
    <subcellularLocation>
        <location evidence="2">Cell membrane</location>
        <topology evidence="2">Single-pass membrane protein</topology>
    </subcellularLocation>
    <subcellularLocation>
        <location evidence="3">Endoplasmic reticulum membrane</location>
        <topology evidence="3">Single-pass membrane protein</topology>
    </subcellularLocation>
    <subcellularLocation>
        <location evidence="4">Membrane</location>
        <topology evidence="4">Single-pass type I membrane protein</topology>
    </subcellularLocation>
</comment>
<evidence type="ECO:0000256" key="13">
    <source>
        <dbReference type="ARBA" id="ARBA00022729"/>
    </source>
</evidence>
<evidence type="ECO:0000256" key="8">
    <source>
        <dbReference type="ARBA" id="ARBA00022527"/>
    </source>
</evidence>
<dbReference type="Pfam" id="PF00069">
    <property type="entry name" value="Pkinase"/>
    <property type="match status" value="1"/>
</dbReference>
<evidence type="ECO:0000256" key="22">
    <source>
        <dbReference type="ARBA" id="ARBA00023180"/>
    </source>
</evidence>
<evidence type="ECO:0000256" key="6">
    <source>
        <dbReference type="ARBA" id="ARBA00012513"/>
    </source>
</evidence>
<reference evidence="32" key="1">
    <citation type="journal article" date="2021" name="bioRxiv">
        <title>Whole Genome Assembly and Annotation of Northern Wild Rice, Zizania palustris L., Supports a Whole Genome Duplication in the Zizania Genus.</title>
        <authorList>
            <person name="Haas M."/>
            <person name="Kono T."/>
            <person name="Macchietto M."/>
            <person name="Millas R."/>
            <person name="McGilp L."/>
            <person name="Shao M."/>
            <person name="Duquette J."/>
            <person name="Hirsch C.N."/>
            <person name="Kimball J."/>
        </authorList>
    </citation>
    <scope>NUCLEOTIDE SEQUENCE</scope>
    <source>
        <tissue evidence="32">Fresh leaf tissue</tissue>
    </source>
</reference>
<dbReference type="InterPro" id="IPR051809">
    <property type="entry name" value="Plant_receptor-like_S/T_kinase"/>
</dbReference>
<dbReference type="FunFam" id="3.30.200.20:FF:000432">
    <property type="entry name" value="LRR receptor-like serine/threonine-protein kinase EFR"/>
    <property type="match status" value="1"/>
</dbReference>
<organism evidence="32 33">
    <name type="scientific">Zizania palustris</name>
    <name type="common">Northern wild rice</name>
    <dbReference type="NCBI Taxonomy" id="103762"/>
    <lineage>
        <taxon>Eukaryota</taxon>
        <taxon>Viridiplantae</taxon>
        <taxon>Streptophyta</taxon>
        <taxon>Embryophyta</taxon>
        <taxon>Tracheophyta</taxon>
        <taxon>Spermatophyta</taxon>
        <taxon>Magnoliopsida</taxon>
        <taxon>Liliopsida</taxon>
        <taxon>Poales</taxon>
        <taxon>Poaceae</taxon>
        <taxon>BOP clade</taxon>
        <taxon>Oryzoideae</taxon>
        <taxon>Oryzeae</taxon>
        <taxon>Zizaniinae</taxon>
        <taxon>Zizania</taxon>
    </lineage>
</organism>
<evidence type="ECO:0000256" key="24">
    <source>
        <dbReference type="ARBA" id="ARBA00048679"/>
    </source>
</evidence>
<keyword evidence="33" id="KW-1185">Reference proteome</keyword>
<keyword evidence="14" id="KW-0677">Repeat</keyword>
<dbReference type="GO" id="GO:0005789">
    <property type="term" value="C:endoplasmic reticulum membrane"/>
    <property type="evidence" value="ECO:0007669"/>
    <property type="project" value="UniProtKB-SubCell"/>
</dbReference>
<evidence type="ECO:0000256" key="10">
    <source>
        <dbReference type="ARBA" id="ARBA00022614"/>
    </source>
</evidence>
<dbReference type="Proteomes" id="UP000729402">
    <property type="component" value="Unassembled WGS sequence"/>
</dbReference>
<feature type="domain" description="Protein kinase" evidence="31">
    <location>
        <begin position="1228"/>
        <end position="1536"/>
    </location>
</feature>
<keyword evidence="17" id="KW-0256">Endoplasmic reticulum</keyword>
<dbReference type="OrthoDB" id="17317at2759"/>
<evidence type="ECO:0000256" key="3">
    <source>
        <dbReference type="ARBA" id="ARBA00004389"/>
    </source>
</evidence>
<evidence type="ECO:0000313" key="32">
    <source>
        <dbReference type="EMBL" id="KAG8090012.1"/>
    </source>
</evidence>
<evidence type="ECO:0000256" key="2">
    <source>
        <dbReference type="ARBA" id="ARBA00004162"/>
    </source>
</evidence>
<comment type="caution">
    <text evidence="32">The sequence shown here is derived from an EMBL/GenBank/DDBJ whole genome shotgun (WGS) entry which is preliminary data.</text>
</comment>
<keyword evidence="16" id="KW-0418">Kinase</keyword>
<comment type="function">
    <text evidence="26">The processed protein kinase Xa21 chain released by protein cleavage after X.oryzae pv. oryzae protein Ax21 detection translocates into the nucleus where it can bind and regulate WRKY62, a transcription factor. Confers resistance to the bacterial pathogen X.oryzae pv. oryzae (Xoo).</text>
</comment>
<evidence type="ECO:0000256" key="21">
    <source>
        <dbReference type="ARBA" id="ARBA00023170"/>
    </source>
</evidence>
<evidence type="ECO:0000256" key="11">
    <source>
        <dbReference type="ARBA" id="ARBA00022679"/>
    </source>
</evidence>